<sequence>MRNKAVISAAAVGARLLPKAAARTRSRRLSVGKLVMAVGLRQRLYIQGQRNDARGALPFFHASFALASWRSKWNVRLRFWGKVVWSGR</sequence>
<evidence type="ECO:0000313" key="3">
    <source>
        <dbReference type="EMBL" id="KYD34933.1"/>
    </source>
</evidence>
<name>A0A0K9HY92_GEOSE</name>
<reference evidence="4 7" key="3">
    <citation type="submission" date="2018-10" db="EMBL/GenBank/DDBJ databases">
        <title>Geobacillus stearothermophilus in processing lines of powdered infant formula.</title>
        <authorList>
            <person name="Rhee M.S."/>
            <person name="Choi I.-G."/>
            <person name="Cho T.J."/>
            <person name="Park B."/>
        </authorList>
    </citation>
    <scope>NUCLEOTIDE SEQUENCE [LARGE SCALE GENOMIC DNA]</scope>
    <source>
        <strain evidence="4 7">FHS-PPGT130</strain>
    </source>
</reference>
<evidence type="ECO:0000313" key="4">
    <source>
        <dbReference type="EMBL" id="RLQ13760.1"/>
    </source>
</evidence>
<dbReference type="AlphaFoldDB" id="A0A0K9HY92"/>
<dbReference type="PATRIC" id="fig|1422.14.peg.2420"/>
<dbReference type="EMBL" id="LUCS01000030">
    <property type="protein sequence ID" value="KAF6509662.1"/>
    <property type="molecule type" value="Genomic_DNA"/>
</dbReference>
<evidence type="ECO:0000313" key="5">
    <source>
        <dbReference type="Proteomes" id="UP000075424"/>
    </source>
</evidence>
<evidence type="ECO:0000313" key="1">
    <source>
        <dbReference type="EMBL" id="KAF6509662.1"/>
    </source>
</evidence>
<dbReference type="Proteomes" id="UP000075424">
    <property type="component" value="Unassembled WGS sequence"/>
</dbReference>
<dbReference type="EMBL" id="LQYY01000022">
    <property type="protein sequence ID" value="KYD34933.1"/>
    <property type="molecule type" value="Genomic_DNA"/>
</dbReference>
<evidence type="ECO:0000313" key="2">
    <source>
        <dbReference type="EMBL" id="KYD25589.1"/>
    </source>
</evidence>
<proteinExistence type="predicted"/>
<accession>A0A0K9HY92</accession>
<evidence type="ECO:0000313" key="7">
    <source>
        <dbReference type="Proteomes" id="UP000266922"/>
    </source>
</evidence>
<keyword evidence="8" id="KW-1185">Reference proteome</keyword>
<protein>
    <submittedName>
        <fullName evidence="4">Uncharacterized protein</fullName>
    </submittedName>
</protein>
<comment type="caution">
    <text evidence="4">The sequence shown here is derived from an EMBL/GenBank/DDBJ whole genome shotgun (WGS) entry which is preliminary data.</text>
</comment>
<dbReference type="EMBL" id="LQYV01000081">
    <property type="protein sequence ID" value="KYD25589.1"/>
    <property type="molecule type" value="Genomic_DNA"/>
</dbReference>
<dbReference type="RefSeq" id="WP_033014916.1">
    <property type="nucleotide sequence ID" value="NZ_JARMRZ010000033.1"/>
</dbReference>
<dbReference type="Proteomes" id="UP000773850">
    <property type="component" value="Unassembled WGS sequence"/>
</dbReference>
<dbReference type="EMBL" id="RCTJ01000031">
    <property type="protein sequence ID" value="RLQ13760.1"/>
    <property type="molecule type" value="Genomic_DNA"/>
</dbReference>
<organism evidence="4 7">
    <name type="scientific">Geobacillus stearothermophilus</name>
    <name type="common">Bacillus stearothermophilus</name>
    <dbReference type="NCBI Taxonomy" id="1422"/>
    <lineage>
        <taxon>Bacteria</taxon>
        <taxon>Bacillati</taxon>
        <taxon>Bacillota</taxon>
        <taxon>Bacilli</taxon>
        <taxon>Bacillales</taxon>
        <taxon>Anoxybacillaceae</taxon>
        <taxon>Geobacillus</taxon>
    </lineage>
</organism>
<reference evidence="1 8" key="2">
    <citation type="submission" date="2016-03" db="EMBL/GenBank/DDBJ databases">
        <title>Spore heat resistance.</title>
        <authorList>
            <person name="Boekhorst J."/>
            <person name="Berendsen E.M."/>
            <person name="Wells-Bennik M.H."/>
            <person name="Kuipers O.P."/>
        </authorList>
    </citation>
    <scope>NUCLEOTIDE SEQUENCE [LARGE SCALE GENOMIC DNA]</scope>
    <source>
        <strain evidence="1 8">GS8</strain>
    </source>
</reference>
<dbReference type="Proteomes" id="UP000266922">
    <property type="component" value="Unassembled WGS sequence"/>
</dbReference>
<reference evidence="5 6" key="1">
    <citation type="submission" date="2016-01" db="EMBL/GenBank/DDBJ databases">
        <title>Draft Genome Sequences of Seven Thermophilic Sporeformers Isolated from Foods.</title>
        <authorList>
            <person name="Berendsen E.M."/>
            <person name="Wells-Bennik M.H."/>
            <person name="Krawcyk A.O."/>
            <person name="De Jong A."/>
            <person name="Holsappel S."/>
            <person name="Eijlander R.T."/>
            <person name="Kuipers O.P."/>
        </authorList>
    </citation>
    <scope>NUCLEOTIDE SEQUENCE [LARGE SCALE GENOMIC DNA]</scope>
    <source>
        <strain evidence="2 5">B4109</strain>
        <strain evidence="3 6">B4114</strain>
    </source>
</reference>
<dbReference type="OrthoDB" id="2972195at2"/>
<dbReference type="Proteomes" id="UP000075517">
    <property type="component" value="Unassembled WGS sequence"/>
</dbReference>
<evidence type="ECO:0000313" key="6">
    <source>
        <dbReference type="Proteomes" id="UP000075517"/>
    </source>
</evidence>
<gene>
    <name evidence="2" type="ORF">B4109_2704</name>
    <name evidence="3" type="ORF">B4114_2697</name>
    <name evidence="4" type="ORF">D9548_09695</name>
    <name evidence="1" type="ORF">GS8_3193</name>
</gene>
<evidence type="ECO:0000313" key="8">
    <source>
        <dbReference type="Proteomes" id="UP000773850"/>
    </source>
</evidence>